<dbReference type="Gene3D" id="3.40.50.300">
    <property type="entry name" value="P-loop containing nucleotide triphosphate hydrolases"/>
    <property type="match status" value="1"/>
</dbReference>
<dbReference type="AlphaFoldDB" id="A0A4U8UIU8"/>
<name>A0A4U8UIU8_9HELI</name>
<gene>
    <name evidence="3" type="ORF">LS72_005110</name>
</gene>
<comment type="caution">
    <text evidence="3">The sequence shown here is derived from an EMBL/GenBank/DDBJ whole genome shotgun (WGS) entry which is preliminary data.</text>
</comment>
<dbReference type="PANTHER" id="PTHR30486">
    <property type="entry name" value="TWITCHING MOTILITY PROTEIN PILT"/>
    <property type="match status" value="1"/>
</dbReference>
<evidence type="ECO:0000313" key="3">
    <source>
        <dbReference type="EMBL" id="TLE15989.1"/>
    </source>
</evidence>
<dbReference type="PANTHER" id="PTHR30486:SF6">
    <property type="entry name" value="TYPE IV PILUS RETRACTATION ATPASE PILT"/>
    <property type="match status" value="1"/>
</dbReference>
<dbReference type="InterPro" id="IPR050921">
    <property type="entry name" value="T4SS_GSP_E_ATPase"/>
</dbReference>
<evidence type="ECO:0000259" key="2">
    <source>
        <dbReference type="Pfam" id="PF00437"/>
    </source>
</evidence>
<dbReference type="EMBL" id="JRPC02000011">
    <property type="protein sequence ID" value="TLE15989.1"/>
    <property type="molecule type" value="Genomic_DNA"/>
</dbReference>
<protein>
    <submittedName>
        <fullName evidence="3">Conjugal transfer protein</fullName>
    </submittedName>
</protein>
<dbReference type="GO" id="GO:0016887">
    <property type="term" value="F:ATP hydrolysis activity"/>
    <property type="evidence" value="ECO:0007669"/>
    <property type="project" value="InterPro"/>
</dbReference>
<dbReference type="Proteomes" id="UP000029920">
    <property type="component" value="Unassembled WGS sequence"/>
</dbReference>
<dbReference type="InterPro" id="IPR001482">
    <property type="entry name" value="T2SS/T4SS_dom"/>
</dbReference>
<dbReference type="Pfam" id="PF00437">
    <property type="entry name" value="T2SSE"/>
    <property type="match status" value="1"/>
</dbReference>
<accession>A0A4U8UIU8</accession>
<reference evidence="3 4" key="1">
    <citation type="journal article" date="2014" name="Genome Announc.">
        <title>Draft genome sequences of eight enterohepatic helicobacter species isolated from both laboratory and wild rodents.</title>
        <authorList>
            <person name="Sheh A."/>
            <person name="Shen Z."/>
            <person name="Fox J.G."/>
        </authorList>
    </citation>
    <scope>NUCLEOTIDE SEQUENCE [LARGE SCALE GENOMIC DNA]</scope>
    <source>
        <strain evidence="3 4">MIT-03-7007</strain>
    </source>
</reference>
<dbReference type="SUPFAM" id="SSF52540">
    <property type="entry name" value="P-loop containing nucleoside triphosphate hydrolases"/>
    <property type="match status" value="1"/>
</dbReference>
<dbReference type="Gene3D" id="3.30.450.90">
    <property type="match status" value="1"/>
</dbReference>
<dbReference type="CDD" id="cd01130">
    <property type="entry name" value="VirB11-like_ATPase"/>
    <property type="match status" value="1"/>
</dbReference>
<organism evidence="3 4">
    <name type="scientific">Helicobacter apodemus</name>
    <dbReference type="NCBI Taxonomy" id="135569"/>
    <lineage>
        <taxon>Bacteria</taxon>
        <taxon>Pseudomonadati</taxon>
        <taxon>Campylobacterota</taxon>
        <taxon>Epsilonproteobacteria</taxon>
        <taxon>Campylobacterales</taxon>
        <taxon>Helicobacteraceae</taxon>
        <taxon>Helicobacter</taxon>
    </lineage>
</organism>
<evidence type="ECO:0000256" key="1">
    <source>
        <dbReference type="ARBA" id="ARBA00006611"/>
    </source>
</evidence>
<sequence length="327" mass="37102">MIKNSQEISGILKTLLTYLDKYLDRKKNGNANELIINKEFEICLDKGSQWEYIEDEKLNIFFLESFVKELATRRGLNFNKDNPTLSCELPAPYLRYRLQAQHESVLYNSKIGISIRIPSNQRFTLESFVLSDNCTKKGWNYEKIKQLVRDHRSILISGGTGTGKTSFLNALASEIDPNERIVTIEDSQELSLVNKNILQLAVPKVETNKYSYKMAIDNALRLRPDRLLLGEIDTRNTLPFLRASNTGHEGNLSTLHANTPKDAIKAIGINATLGGGLQNPDTKMLNSYIASGVDYIIQIKRIQNQRVITDILNLKEILKEIDINSIE</sequence>
<feature type="domain" description="Bacterial type II secretion system protein E" evidence="2">
    <location>
        <begin position="113"/>
        <end position="265"/>
    </location>
</feature>
<dbReference type="InterPro" id="IPR027417">
    <property type="entry name" value="P-loop_NTPase"/>
</dbReference>
<evidence type="ECO:0000313" key="4">
    <source>
        <dbReference type="Proteomes" id="UP000029920"/>
    </source>
</evidence>
<keyword evidence="4" id="KW-1185">Reference proteome</keyword>
<proteinExistence type="inferred from homology"/>
<comment type="similarity">
    <text evidence="1">Belongs to the GSP E family.</text>
</comment>